<organism evidence="2 3">
    <name type="scientific">Nocardia vulneris</name>
    <dbReference type="NCBI Taxonomy" id="1141657"/>
    <lineage>
        <taxon>Bacteria</taxon>
        <taxon>Bacillati</taxon>
        <taxon>Actinomycetota</taxon>
        <taxon>Actinomycetes</taxon>
        <taxon>Mycobacteriales</taxon>
        <taxon>Nocardiaceae</taxon>
        <taxon>Nocardia</taxon>
    </lineage>
</organism>
<name>A0ABR4Z5A0_9NOCA</name>
<keyword evidence="3" id="KW-1185">Reference proteome</keyword>
<protein>
    <submittedName>
        <fullName evidence="2">Membrane protein</fullName>
    </submittedName>
</protein>
<dbReference type="EMBL" id="JNFP01000068">
    <property type="protein sequence ID" value="KIA60462.1"/>
    <property type="molecule type" value="Genomic_DNA"/>
</dbReference>
<feature type="transmembrane region" description="Helical" evidence="1">
    <location>
        <begin position="199"/>
        <end position="220"/>
    </location>
</feature>
<keyword evidence="1" id="KW-0472">Membrane</keyword>
<evidence type="ECO:0000313" key="3">
    <source>
        <dbReference type="Proteomes" id="UP000031364"/>
    </source>
</evidence>
<keyword evidence="1" id="KW-1133">Transmembrane helix</keyword>
<reference evidence="2 3" key="1">
    <citation type="journal article" date="2014" name="Int. J. Syst. Evol. Microbiol.">
        <title>Nocardia vulneris sp. nov., isolated from wounds of human patients in North America.</title>
        <authorList>
            <person name="Lasker B.A."/>
            <person name="Bell M."/>
            <person name="Klenk H.P."/>
            <person name="Sproer C."/>
            <person name="Schumann C."/>
            <person name="Schumann P."/>
            <person name="Brown J.M."/>
        </authorList>
    </citation>
    <scope>NUCLEOTIDE SEQUENCE [LARGE SCALE GENOMIC DNA]</scope>
    <source>
        <strain evidence="2 3">W9851</strain>
    </source>
</reference>
<keyword evidence="1" id="KW-0812">Transmembrane</keyword>
<feature type="transmembrane region" description="Helical" evidence="1">
    <location>
        <begin position="264"/>
        <end position="297"/>
    </location>
</feature>
<sequence>MDANEHWTAGQSSPAGERISVLLIADPGKPAAVAERLAECLPGRLRNRDRSQRRWTTCVRRKPYLPDEQADFADVIDTVDPSSEAEDLVVYLTDLPRREDTLPVVADVSADQKFALISVAGVGGIHIEQRVRAITELAITHMLGDPELTPPGAARLFPSAPITDGVRYFAPPGLRRLRLLSGMVRANRPWRLVTGLSKVLVGAFATGAVALATSTIWMFADTMGPWRMGAATVLSIVAMILWLILDHELWERPKSPAERERSVLYNIATVITLGTGVGVLHAALFCLLLFTACLTLPAELLSRILGHGVNFSDYLTLAWLLASIATIGGALGSGLEDDAAVKEAAYGVRQRHRLEKYRRSREA</sequence>
<feature type="transmembrane region" description="Helical" evidence="1">
    <location>
        <begin position="317"/>
        <end position="335"/>
    </location>
</feature>
<comment type="caution">
    <text evidence="2">The sequence shown here is derived from an EMBL/GenBank/DDBJ whole genome shotgun (WGS) entry which is preliminary data.</text>
</comment>
<accession>A0ABR4Z5A0</accession>
<feature type="transmembrane region" description="Helical" evidence="1">
    <location>
        <begin position="226"/>
        <end position="244"/>
    </location>
</feature>
<dbReference type="RefSeq" id="WP_043680237.1">
    <property type="nucleotide sequence ID" value="NZ_BDCI01000031.1"/>
</dbReference>
<evidence type="ECO:0000256" key="1">
    <source>
        <dbReference type="SAM" id="Phobius"/>
    </source>
</evidence>
<gene>
    <name evidence="2" type="ORF">FG87_36785</name>
</gene>
<dbReference type="Proteomes" id="UP000031364">
    <property type="component" value="Unassembled WGS sequence"/>
</dbReference>
<proteinExistence type="predicted"/>
<evidence type="ECO:0000313" key="2">
    <source>
        <dbReference type="EMBL" id="KIA60462.1"/>
    </source>
</evidence>